<dbReference type="Pfam" id="PF01657">
    <property type="entry name" value="Stress-antifung"/>
    <property type="match status" value="2"/>
</dbReference>
<reference evidence="5 7" key="2">
    <citation type="journal article" date="2014" name="BMC Genomics">
        <title>An improved genome release (version Mt4.0) for the model legume Medicago truncatula.</title>
        <authorList>
            <person name="Tang H."/>
            <person name="Krishnakumar V."/>
            <person name="Bidwell S."/>
            <person name="Rosen B."/>
            <person name="Chan A."/>
            <person name="Zhou S."/>
            <person name="Gentzbittel L."/>
            <person name="Childs K.L."/>
            <person name="Yandell M."/>
            <person name="Gundlach H."/>
            <person name="Mayer K.F."/>
            <person name="Schwartz D.C."/>
            <person name="Town C.D."/>
        </authorList>
    </citation>
    <scope>GENOME REANNOTATION</scope>
    <source>
        <strain evidence="6 7">cv. Jemalong A17</strain>
    </source>
</reference>
<evidence type="ECO:0000256" key="1">
    <source>
        <dbReference type="ARBA" id="ARBA00022729"/>
    </source>
</evidence>
<keyword evidence="7" id="KW-1185">Reference proteome</keyword>
<dbReference type="EnsemblPlants" id="AES63621">
    <property type="protein sequence ID" value="AES63621"/>
    <property type="gene ID" value="MTR_2g010720"/>
</dbReference>
<keyword evidence="2" id="KW-0677">Repeat</keyword>
<name>G7IFE3_MEDTR</name>
<keyword evidence="3" id="KW-0812">Transmembrane</keyword>
<evidence type="ECO:0000313" key="7">
    <source>
        <dbReference type="Proteomes" id="UP000002051"/>
    </source>
</evidence>
<feature type="domain" description="Gnk2-homologous" evidence="4">
    <location>
        <begin position="199"/>
        <end position="303"/>
    </location>
</feature>
<organism evidence="5 7">
    <name type="scientific">Medicago truncatula</name>
    <name type="common">Barrel medic</name>
    <name type="synonym">Medicago tribuloides</name>
    <dbReference type="NCBI Taxonomy" id="3880"/>
    <lineage>
        <taxon>Eukaryota</taxon>
        <taxon>Viridiplantae</taxon>
        <taxon>Streptophyta</taxon>
        <taxon>Embryophyta</taxon>
        <taxon>Tracheophyta</taxon>
        <taxon>Spermatophyta</taxon>
        <taxon>Magnoliopsida</taxon>
        <taxon>eudicotyledons</taxon>
        <taxon>Gunneridae</taxon>
        <taxon>Pentapetalae</taxon>
        <taxon>rosids</taxon>
        <taxon>fabids</taxon>
        <taxon>Fabales</taxon>
        <taxon>Fabaceae</taxon>
        <taxon>Papilionoideae</taxon>
        <taxon>50 kb inversion clade</taxon>
        <taxon>NPAAA clade</taxon>
        <taxon>Hologalegina</taxon>
        <taxon>IRL clade</taxon>
        <taxon>Trifolieae</taxon>
        <taxon>Medicago</taxon>
    </lineage>
</organism>
<dbReference type="AlphaFoldDB" id="G7IFE3"/>
<evidence type="ECO:0000256" key="3">
    <source>
        <dbReference type="SAM" id="Phobius"/>
    </source>
</evidence>
<dbReference type="HOGENOM" id="CLU_000288_35_0_1"/>
<accession>G7IFE3</accession>
<dbReference type="Gene3D" id="3.30.430.20">
    <property type="entry name" value="Gnk2 domain, C-X8-C-X2-C motif"/>
    <property type="match status" value="2"/>
</dbReference>
<dbReference type="PANTHER" id="PTHR32099:SF30">
    <property type="entry name" value="OS03G0564600 PROTEIN"/>
    <property type="match status" value="1"/>
</dbReference>
<dbReference type="Proteomes" id="UP000002051">
    <property type="component" value="Chromosome 2"/>
</dbReference>
<protein>
    <submittedName>
        <fullName evidence="5">Salt stress response/antifungal domain protein</fullName>
    </submittedName>
</protein>
<reference evidence="5 7" key="1">
    <citation type="journal article" date="2011" name="Nature">
        <title>The Medicago genome provides insight into the evolution of rhizobial symbioses.</title>
        <authorList>
            <person name="Young N.D."/>
            <person name="Debelle F."/>
            <person name="Oldroyd G.E."/>
            <person name="Geurts R."/>
            <person name="Cannon S.B."/>
            <person name="Udvardi M.K."/>
            <person name="Benedito V.A."/>
            <person name="Mayer K.F."/>
            <person name="Gouzy J."/>
            <person name="Schoof H."/>
            <person name="Van de Peer Y."/>
            <person name="Proost S."/>
            <person name="Cook D.R."/>
            <person name="Meyers B.C."/>
            <person name="Spannagl M."/>
            <person name="Cheung F."/>
            <person name="De Mita S."/>
            <person name="Krishnakumar V."/>
            <person name="Gundlach H."/>
            <person name="Zhou S."/>
            <person name="Mudge J."/>
            <person name="Bharti A.K."/>
            <person name="Murray J.D."/>
            <person name="Naoumkina M.A."/>
            <person name="Rosen B."/>
            <person name="Silverstein K.A."/>
            <person name="Tang H."/>
            <person name="Rombauts S."/>
            <person name="Zhao P.X."/>
            <person name="Zhou P."/>
            <person name="Barbe V."/>
            <person name="Bardou P."/>
            <person name="Bechner M."/>
            <person name="Bellec A."/>
            <person name="Berger A."/>
            <person name="Berges H."/>
            <person name="Bidwell S."/>
            <person name="Bisseling T."/>
            <person name="Choisne N."/>
            <person name="Couloux A."/>
            <person name="Denny R."/>
            <person name="Deshpande S."/>
            <person name="Dai X."/>
            <person name="Doyle J.J."/>
            <person name="Dudez A.M."/>
            <person name="Farmer A.D."/>
            <person name="Fouteau S."/>
            <person name="Franken C."/>
            <person name="Gibelin C."/>
            <person name="Gish J."/>
            <person name="Goldstein S."/>
            <person name="Gonzalez A.J."/>
            <person name="Green P.J."/>
            <person name="Hallab A."/>
            <person name="Hartog M."/>
            <person name="Hua A."/>
            <person name="Humphray S.J."/>
            <person name="Jeong D.H."/>
            <person name="Jing Y."/>
            <person name="Jocker A."/>
            <person name="Kenton S.M."/>
            <person name="Kim D.J."/>
            <person name="Klee K."/>
            <person name="Lai H."/>
            <person name="Lang C."/>
            <person name="Lin S."/>
            <person name="Macmil S.L."/>
            <person name="Magdelenat G."/>
            <person name="Matthews L."/>
            <person name="McCorrison J."/>
            <person name="Monaghan E.L."/>
            <person name="Mun J.H."/>
            <person name="Najar F.Z."/>
            <person name="Nicholson C."/>
            <person name="Noirot C."/>
            <person name="O'Bleness M."/>
            <person name="Paule C.R."/>
            <person name="Poulain J."/>
            <person name="Prion F."/>
            <person name="Qin B."/>
            <person name="Qu C."/>
            <person name="Retzel E.F."/>
            <person name="Riddle C."/>
            <person name="Sallet E."/>
            <person name="Samain S."/>
            <person name="Samson N."/>
            <person name="Sanders I."/>
            <person name="Saurat O."/>
            <person name="Scarpelli C."/>
            <person name="Schiex T."/>
            <person name="Segurens B."/>
            <person name="Severin A.J."/>
            <person name="Sherrier D.J."/>
            <person name="Shi R."/>
            <person name="Sims S."/>
            <person name="Singer S.R."/>
            <person name="Sinharoy S."/>
            <person name="Sterck L."/>
            <person name="Viollet A."/>
            <person name="Wang B.B."/>
            <person name="Wang K."/>
            <person name="Wang M."/>
            <person name="Wang X."/>
            <person name="Warfsmann J."/>
            <person name="Weissenbach J."/>
            <person name="White D.D."/>
            <person name="White J.D."/>
            <person name="Wiley G.B."/>
            <person name="Wincker P."/>
            <person name="Xing Y."/>
            <person name="Yang L."/>
            <person name="Yao Z."/>
            <person name="Ying F."/>
            <person name="Zhai J."/>
            <person name="Zhou L."/>
            <person name="Zuber A."/>
            <person name="Denarie J."/>
            <person name="Dixon R.A."/>
            <person name="May G.D."/>
            <person name="Schwartz D.C."/>
            <person name="Rogers J."/>
            <person name="Quetier F."/>
            <person name="Town C.D."/>
            <person name="Roe B.A."/>
        </authorList>
    </citation>
    <scope>NUCLEOTIDE SEQUENCE [LARGE SCALE GENOMIC DNA]</scope>
    <source>
        <strain evidence="5">A17</strain>
        <strain evidence="6 7">cv. Jemalong A17</strain>
    </source>
</reference>
<evidence type="ECO:0000256" key="2">
    <source>
        <dbReference type="ARBA" id="ARBA00022737"/>
    </source>
</evidence>
<dbReference type="InterPro" id="IPR002902">
    <property type="entry name" value="GNK2"/>
</dbReference>
<proteinExistence type="predicted"/>
<gene>
    <name evidence="5" type="ordered locus">MTR_2g010720</name>
</gene>
<sequence>MQNPTPRAQCAATLSIHTTISSQINTKATQSQSISRSTDGQSTGLSDTFIAFDLHLLFCYTKETMKTFYFVMLCVISFFVLVFPNGFFGLADDTNRALGSTCKNEENTTVNGVILQTLLNSLASNVVDHHGFYQTIAGENNSRIYGSILCRGDISANNCSDCVRNSTIEASNVFPKCRDVQVLFRWCFLRYSNESFFGDMQELTFTYDFDDIDDPSVVSQGLPFMSGVAATASEKSLMFHTEVLNFNQSEKRYGMAQCTRDISRKDCKRCLDSQLINIRTIRNNTRWEIYGSNCFMWYDDYQFYASVSFLPSAAWRPSSCRSLAAIAVSAALLIVF</sequence>
<dbReference type="PANTHER" id="PTHR32099">
    <property type="entry name" value="CYSTEINE-RICH REPEAT SECRETORY PROTEIN"/>
    <property type="match status" value="1"/>
</dbReference>
<evidence type="ECO:0000313" key="6">
    <source>
        <dbReference type="EnsemblPlants" id="AES63621"/>
    </source>
</evidence>
<feature type="transmembrane region" description="Helical" evidence="3">
    <location>
        <begin position="68"/>
        <end position="91"/>
    </location>
</feature>
<evidence type="ECO:0000313" key="5">
    <source>
        <dbReference type="EMBL" id="AES63621.1"/>
    </source>
</evidence>
<dbReference type="PROSITE" id="PS51473">
    <property type="entry name" value="GNK2"/>
    <property type="match status" value="2"/>
</dbReference>
<dbReference type="eggNOG" id="ENOG502RNMQ">
    <property type="taxonomic scope" value="Eukaryota"/>
</dbReference>
<keyword evidence="3" id="KW-1133">Transmembrane helix</keyword>
<dbReference type="InterPro" id="IPR038408">
    <property type="entry name" value="GNK2_sf"/>
</dbReference>
<reference evidence="6" key="3">
    <citation type="submission" date="2015-04" db="UniProtKB">
        <authorList>
            <consortium name="EnsemblPlants"/>
        </authorList>
    </citation>
    <scope>IDENTIFICATION</scope>
    <source>
        <strain evidence="6">cv. Jemalong A17</strain>
    </source>
</reference>
<dbReference type="EMBL" id="CM001218">
    <property type="protein sequence ID" value="AES63621.1"/>
    <property type="molecule type" value="Genomic_DNA"/>
</dbReference>
<dbReference type="CDD" id="cd23509">
    <property type="entry name" value="Gnk2-like"/>
    <property type="match status" value="2"/>
</dbReference>
<keyword evidence="1" id="KW-0732">Signal</keyword>
<feature type="domain" description="Gnk2-homologous" evidence="4">
    <location>
        <begin position="93"/>
        <end position="196"/>
    </location>
</feature>
<evidence type="ECO:0000259" key="4">
    <source>
        <dbReference type="PROSITE" id="PS51473"/>
    </source>
</evidence>
<keyword evidence="3" id="KW-0472">Membrane</keyword>
<dbReference type="PaxDb" id="3880-AES63621"/>
<dbReference type="STRING" id="3880.G7IFE3"/>